<keyword evidence="2" id="KW-1185">Reference proteome</keyword>
<sequence>MSRRNSDKVESANRATKLVGIDKFSPTGSFNLEPDENIVRIVKLLARQKAEEDFARATGKSTS</sequence>
<dbReference type="Proteomes" id="UP000628854">
    <property type="component" value="Unassembled WGS sequence"/>
</dbReference>
<name>A0ABQ1JEF9_9PROT</name>
<organism evidence="1 2">
    <name type="scientific">Henriciella pelagia</name>
    <dbReference type="NCBI Taxonomy" id="1977912"/>
    <lineage>
        <taxon>Bacteria</taxon>
        <taxon>Pseudomonadati</taxon>
        <taxon>Pseudomonadota</taxon>
        <taxon>Alphaproteobacteria</taxon>
        <taxon>Hyphomonadales</taxon>
        <taxon>Hyphomonadaceae</taxon>
        <taxon>Henriciella</taxon>
    </lineage>
</organism>
<dbReference type="EMBL" id="BMKF01000001">
    <property type="protein sequence ID" value="GGB65145.1"/>
    <property type="molecule type" value="Genomic_DNA"/>
</dbReference>
<reference evidence="2" key="1">
    <citation type="journal article" date="2019" name="Int. J. Syst. Evol. Microbiol.">
        <title>The Global Catalogue of Microorganisms (GCM) 10K type strain sequencing project: providing services to taxonomists for standard genome sequencing and annotation.</title>
        <authorList>
            <consortium name="The Broad Institute Genomics Platform"/>
            <consortium name="The Broad Institute Genome Sequencing Center for Infectious Disease"/>
            <person name="Wu L."/>
            <person name="Ma J."/>
        </authorList>
    </citation>
    <scope>NUCLEOTIDE SEQUENCE [LARGE SCALE GENOMIC DNA]</scope>
    <source>
        <strain evidence="2">CGMCC 1.15928</strain>
    </source>
</reference>
<gene>
    <name evidence="1" type="ORF">GCM10011503_12460</name>
</gene>
<accession>A0ABQ1JEF9</accession>
<evidence type="ECO:0000313" key="2">
    <source>
        <dbReference type="Proteomes" id="UP000628854"/>
    </source>
</evidence>
<evidence type="ECO:0000313" key="1">
    <source>
        <dbReference type="EMBL" id="GGB65145.1"/>
    </source>
</evidence>
<proteinExistence type="predicted"/>
<protein>
    <submittedName>
        <fullName evidence="1">Uncharacterized protein</fullName>
    </submittedName>
</protein>
<comment type="caution">
    <text evidence="1">The sequence shown here is derived from an EMBL/GenBank/DDBJ whole genome shotgun (WGS) entry which is preliminary data.</text>
</comment>